<evidence type="ECO:0000313" key="3">
    <source>
        <dbReference type="Proteomes" id="UP000295662"/>
    </source>
</evidence>
<dbReference type="InterPro" id="IPR006342">
    <property type="entry name" value="FkbM_mtfrase"/>
</dbReference>
<feature type="domain" description="Methyltransferase FkbM" evidence="1">
    <location>
        <begin position="25"/>
        <end position="172"/>
    </location>
</feature>
<organism evidence="2 3">
    <name type="scientific">Prosthecobacter fusiformis</name>
    <dbReference type="NCBI Taxonomy" id="48464"/>
    <lineage>
        <taxon>Bacteria</taxon>
        <taxon>Pseudomonadati</taxon>
        <taxon>Verrucomicrobiota</taxon>
        <taxon>Verrucomicrobiia</taxon>
        <taxon>Verrucomicrobiales</taxon>
        <taxon>Verrucomicrobiaceae</taxon>
        <taxon>Prosthecobacter</taxon>
    </lineage>
</organism>
<gene>
    <name evidence="2" type="ORF">EI77_02507</name>
</gene>
<evidence type="ECO:0000313" key="2">
    <source>
        <dbReference type="EMBL" id="TDU71383.1"/>
    </source>
</evidence>
<accession>A0A4V3FFM7</accession>
<dbReference type="GO" id="GO:0008168">
    <property type="term" value="F:methyltransferase activity"/>
    <property type="evidence" value="ECO:0007669"/>
    <property type="project" value="UniProtKB-KW"/>
</dbReference>
<dbReference type="GO" id="GO:0032259">
    <property type="term" value="P:methylation"/>
    <property type="evidence" value="ECO:0007669"/>
    <property type="project" value="UniProtKB-KW"/>
</dbReference>
<sequence length="212" mass="24043">MGTVWRRLNSLGYIKELNTPMVYVDVGAFHLIKYSNTLLFHKNGWHGINVDANPDTIQLFNSYMPNDINLHCAVGRDEKEANFSVYNSTGVCATGRLTEKSYSTCSILGESEIRNIAVKVRTLSNMLEGANFRGKKIRLLNIDVEGHELEVLMSNCWDRFRLVLIAVEQHPGDTTSISGFLAEKKLHFSWKVLDHVHLYGQSIHAMMVCLVR</sequence>
<comment type="caution">
    <text evidence="2">The sequence shown here is derived from an EMBL/GenBank/DDBJ whole genome shotgun (WGS) entry which is preliminary data.</text>
</comment>
<dbReference type="InterPro" id="IPR029063">
    <property type="entry name" value="SAM-dependent_MTases_sf"/>
</dbReference>
<keyword evidence="2" id="KW-0489">Methyltransferase</keyword>
<dbReference type="Proteomes" id="UP000295662">
    <property type="component" value="Unassembled WGS sequence"/>
</dbReference>
<name>A0A4V3FFM7_9BACT</name>
<dbReference type="Gene3D" id="3.40.50.150">
    <property type="entry name" value="Vaccinia Virus protein VP39"/>
    <property type="match status" value="1"/>
</dbReference>
<keyword evidence="2" id="KW-0808">Transferase</keyword>
<dbReference type="AlphaFoldDB" id="A0A4V3FFM7"/>
<dbReference type="NCBIfam" id="TIGR01444">
    <property type="entry name" value="fkbM_fam"/>
    <property type="match status" value="1"/>
</dbReference>
<proteinExistence type="predicted"/>
<reference evidence="2 3" key="1">
    <citation type="submission" date="2019-03" db="EMBL/GenBank/DDBJ databases">
        <title>Genomic Encyclopedia of Archaeal and Bacterial Type Strains, Phase II (KMG-II): from individual species to whole genera.</title>
        <authorList>
            <person name="Goeker M."/>
        </authorList>
    </citation>
    <scope>NUCLEOTIDE SEQUENCE [LARGE SCALE GENOMIC DNA]</scope>
    <source>
        <strain evidence="2 3">ATCC 25309</strain>
    </source>
</reference>
<dbReference type="SUPFAM" id="SSF53335">
    <property type="entry name" value="S-adenosyl-L-methionine-dependent methyltransferases"/>
    <property type="match status" value="1"/>
</dbReference>
<dbReference type="EMBL" id="SOCA01000003">
    <property type="protein sequence ID" value="TDU71383.1"/>
    <property type="molecule type" value="Genomic_DNA"/>
</dbReference>
<evidence type="ECO:0000259" key="1">
    <source>
        <dbReference type="Pfam" id="PF05050"/>
    </source>
</evidence>
<protein>
    <submittedName>
        <fullName evidence="2">FkbM family methyltransferase</fullName>
    </submittedName>
</protein>
<dbReference type="Pfam" id="PF05050">
    <property type="entry name" value="Methyltransf_21"/>
    <property type="match status" value="1"/>
</dbReference>
<keyword evidence="3" id="KW-1185">Reference proteome</keyword>